<dbReference type="InterPro" id="IPR010559">
    <property type="entry name" value="Sig_transdc_His_kin_internal"/>
</dbReference>
<name>A0A1H1FCR6_9FLAO</name>
<keyword evidence="1" id="KW-0812">Transmembrane</keyword>
<evidence type="ECO:0000259" key="2">
    <source>
        <dbReference type="Pfam" id="PF06580"/>
    </source>
</evidence>
<dbReference type="PANTHER" id="PTHR34220">
    <property type="entry name" value="SENSOR HISTIDINE KINASE YPDA"/>
    <property type="match status" value="1"/>
</dbReference>
<dbReference type="GO" id="GO:0000155">
    <property type="term" value="F:phosphorelay sensor kinase activity"/>
    <property type="evidence" value="ECO:0007669"/>
    <property type="project" value="InterPro"/>
</dbReference>
<dbReference type="InterPro" id="IPR050640">
    <property type="entry name" value="Bact_2-comp_sensor_kinase"/>
</dbReference>
<dbReference type="EMBL" id="FNKL01000004">
    <property type="protein sequence ID" value="SDQ98529.1"/>
    <property type="molecule type" value="Genomic_DNA"/>
</dbReference>
<dbReference type="STRING" id="311333.SAMN05421664_2985"/>
<evidence type="ECO:0000313" key="3">
    <source>
        <dbReference type="EMBL" id="SDQ98529.1"/>
    </source>
</evidence>
<dbReference type="Proteomes" id="UP000199627">
    <property type="component" value="Unassembled WGS sequence"/>
</dbReference>
<dbReference type="AlphaFoldDB" id="A0A1H1FCR6"/>
<protein>
    <submittedName>
        <fullName evidence="3">GHKL domain-containing protein</fullName>
    </submittedName>
</protein>
<feature type="domain" description="Signal transduction histidine kinase internal region" evidence="2">
    <location>
        <begin position="173"/>
        <end position="248"/>
    </location>
</feature>
<dbReference type="InterPro" id="IPR036890">
    <property type="entry name" value="HATPase_C_sf"/>
</dbReference>
<evidence type="ECO:0000313" key="4">
    <source>
        <dbReference type="Proteomes" id="UP000199627"/>
    </source>
</evidence>
<keyword evidence="4" id="KW-1185">Reference proteome</keyword>
<evidence type="ECO:0000256" key="1">
    <source>
        <dbReference type="SAM" id="Phobius"/>
    </source>
</evidence>
<feature type="transmembrane region" description="Helical" evidence="1">
    <location>
        <begin position="134"/>
        <end position="152"/>
    </location>
</feature>
<dbReference type="PANTHER" id="PTHR34220:SF7">
    <property type="entry name" value="SENSOR HISTIDINE KINASE YPDA"/>
    <property type="match status" value="1"/>
</dbReference>
<dbReference type="OrthoDB" id="9809908at2"/>
<organism evidence="3 4">
    <name type="scientific">Chryseobacterium soldanellicola</name>
    <dbReference type="NCBI Taxonomy" id="311333"/>
    <lineage>
        <taxon>Bacteria</taxon>
        <taxon>Pseudomonadati</taxon>
        <taxon>Bacteroidota</taxon>
        <taxon>Flavobacteriia</taxon>
        <taxon>Flavobacteriales</taxon>
        <taxon>Weeksellaceae</taxon>
        <taxon>Chryseobacterium group</taxon>
        <taxon>Chryseobacterium</taxon>
    </lineage>
</organism>
<reference evidence="4" key="1">
    <citation type="submission" date="2016-10" db="EMBL/GenBank/DDBJ databases">
        <authorList>
            <person name="Varghese N."/>
            <person name="Submissions S."/>
        </authorList>
    </citation>
    <scope>NUCLEOTIDE SEQUENCE [LARGE SCALE GENOMIC DNA]</scope>
    <source>
        <strain evidence="4">DSM 17072</strain>
    </source>
</reference>
<gene>
    <name evidence="3" type="ORF">SAMN05421664_2985</name>
</gene>
<proteinExistence type="predicted"/>
<keyword evidence="1" id="KW-1133">Transmembrane helix</keyword>
<sequence length="359" mass="42174">MENNENLSIAKSNGDKLIKFIVAKKFIFYRHLICVVAVLTFFAIGKIPGEYEGIYDHLEWLMTAVLILLMLYINMYFLVPKIMYKKKLTNYLLALLGCVFVFSWLFYIVHLFVFENHRNKTLENKDLVFIKALLFFYILLPVIMSTTAIKFLQQWMGDSIKIFELEKKSMTNELAALRNQIRPHFVFNMLNTIKVMTNHNPKEASLVIDKLSDFLRYLLYEDNRIVTYLSREIKFLQDYLSLENLRRDDFDYSFKYCEEDIKGIKLPVNILLILVENAVKHSANALGDSYIHINIENQDNYFHFQITNSLSSQNLSNDIAGGIGLANLHRTLELLYGDKFFFEANNEENEYRVSLKLHL</sequence>
<accession>A0A1H1FCR6</accession>
<feature type="transmembrane region" description="Helical" evidence="1">
    <location>
        <begin position="60"/>
        <end position="79"/>
    </location>
</feature>
<dbReference type="SUPFAM" id="SSF55874">
    <property type="entry name" value="ATPase domain of HSP90 chaperone/DNA topoisomerase II/histidine kinase"/>
    <property type="match status" value="1"/>
</dbReference>
<dbReference type="GO" id="GO:0016020">
    <property type="term" value="C:membrane"/>
    <property type="evidence" value="ECO:0007669"/>
    <property type="project" value="InterPro"/>
</dbReference>
<dbReference type="Pfam" id="PF06580">
    <property type="entry name" value="His_kinase"/>
    <property type="match status" value="1"/>
</dbReference>
<dbReference type="Gene3D" id="3.30.565.10">
    <property type="entry name" value="Histidine kinase-like ATPase, C-terminal domain"/>
    <property type="match status" value="1"/>
</dbReference>
<feature type="transmembrane region" description="Helical" evidence="1">
    <location>
        <begin position="27"/>
        <end position="48"/>
    </location>
</feature>
<dbReference type="RefSeq" id="WP_089756507.1">
    <property type="nucleotide sequence ID" value="NZ_FNKL01000004.1"/>
</dbReference>
<feature type="transmembrane region" description="Helical" evidence="1">
    <location>
        <begin position="91"/>
        <end position="114"/>
    </location>
</feature>
<keyword evidence="1" id="KW-0472">Membrane</keyword>